<comment type="caution">
    <text evidence="3">The sequence shown here is derived from an EMBL/GenBank/DDBJ whole genome shotgun (WGS) entry which is preliminary data.</text>
</comment>
<name>A0ABR9XFF3_9SPHI</name>
<protein>
    <submittedName>
        <fullName evidence="3">DUF5017 domain-containing protein</fullName>
    </submittedName>
</protein>
<organism evidence="3 4">
    <name type="scientific">Mucilaginibacter boryungensis</name>
    <dbReference type="NCBI Taxonomy" id="768480"/>
    <lineage>
        <taxon>Bacteria</taxon>
        <taxon>Pseudomonadati</taxon>
        <taxon>Bacteroidota</taxon>
        <taxon>Sphingobacteriia</taxon>
        <taxon>Sphingobacteriales</taxon>
        <taxon>Sphingobacteriaceae</taxon>
        <taxon>Mucilaginibacter</taxon>
    </lineage>
</organism>
<evidence type="ECO:0000313" key="4">
    <source>
        <dbReference type="Proteomes" id="UP000632774"/>
    </source>
</evidence>
<gene>
    <name evidence="3" type="ORF">IRJ18_07070</name>
</gene>
<dbReference type="RefSeq" id="WP_194105493.1">
    <property type="nucleotide sequence ID" value="NZ_JADFFM010000001.1"/>
</dbReference>
<dbReference type="Pfam" id="PF16409">
    <property type="entry name" value="DUF5017"/>
    <property type="match status" value="1"/>
</dbReference>
<dbReference type="EMBL" id="JADFFM010000001">
    <property type="protein sequence ID" value="MBE9666117.1"/>
    <property type="molecule type" value="Genomic_DNA"/>
</dbReference>
<feature type="domain" description="DUF5017" evidence="2">
    <location>
        <begin position="24"/>
        <end position="199"/>
    </location>
</feature>
<dbReference type="InterPro" id="IPR032185">
    <property type="entry name" value="DUF5017"/>
</dbReference>
<proteinExistence type="predicted"/>
<sequence>MRKYSTYLYKYYLAITVVALVFSSCKKQSILTPNFDVTVAKTTFNVGEPIVFSFTGTADVVTLFSGASGAEYRYKDRITANGKPQMQFTSYRTGASTQTNTLSVLVSRDFTNVYDIDNLQKATWTDITSRATLSTGVDNTPSGVIDLSDQLTPNVPVYIAFRYTAKKDAAVAQPTWAIKNLAVNNIAADGTNIPIAAQAATNGIAWGTLSVLNSANLWNVTTTVLTFTGGAINADDNEDWVISQPIQLDRAPRAVGVSIKTSATTRLTTYTFAGYATAGTYTATFEAINANKWDEKSTVKEFTFTVK</sequence>
<keyword evidence="1" id="KW-0812">Transmembrane</keyword>
<keyword evidence="1" id="KW-0472">Membrane</keyword>
<evidence type="ECO:0000313" key="3">
    <source>
        <dbReference type="EMBL" id="MBE9666117.1"/>
    </source>
</evidence>
<keyword evidence="4" id="KW-1185">Reference proteome</keyword>
<feature type="transmembrane region" description="Helical" evidence="1">
    <location>
        <begin position="7"/>
        <end position="24"/>
    </location>
</feature>
<accession>A0ABR9XFF3</accession>
<keyword evidence="1" id="KW-1133">Transmembrane helix</keyword>
<evidence type="ECO:0000256" key="1">
    <source>
        <dbReference type="SAM" id="Phobius"/>
    </source>
</evidence>
<dbReference type="PROSITE" id="PS51257">
    <property type="entry name" value="PROKAR_LIPOPROTEIN"/>
    <property type="match status" value="1"/>
</dbReference>
<evidence type="ECO:0000259" key="2">
    <source>
        <dbReference type="Pfam" id="PF16409"/>
    </source>
</evidence>
<dbReference type="Proteomes" id="UP000632774">
    <property type="component" value="Unassembled WGS sequence"/>
</dbReference>
<reference evidence="3 4" key="1">
    <citation type="submission" date="2020-10" db="EMBL/GenBank/DDBJ databases">
        <title>Mucilaginibacter mali sp. nov., isolated from rhizosphere soil of apple orchard.</title>
        <authorList>
            <person name="Lee J.-S."/>
            <person name="Kim H.S."/>
            <person name="Kim J.-S."/>
        </authorList>
    </citation>
    <scope>NUCLEOTIDE SEQUENCE [LARGE SCALE GENOMIC DNA]</scope>
    <source>
        <strain evidence="3 4">KCTC 23157</strain>
    </source>
</reference>